<proteinExistence type="predicted"/>
<keyword evidence="2" id="KW-1185">Reference proteome</keyword>
<reference evidence="2" key="1">
    <citation type="journal article" date="2023" name="Front. Plant Sci.">
        <title>Chromosomal-level genome assembly of Melastoma candidum provides insights into trichome evolution.</title>
        <authorList>
            <person name="Zhong Y."/>
            <person name="Wu W."/>
            <person name="Sun C."/>
            <person name="Zou P."/>
            <person name="Liu Y."/>
            <person name="Dai S."/>
            <person name="Zhou R."/>
        </authorList>
    </citation>
    <scope>NUCLEOTIDE SEQUENCE [LARGE SCALE GENOMIC DNA]</scope>
</reference>
<dbReference type="Proteomes" id="UP001057402">
    <property type="component" value="Chromosome 7"/>
</dbReference>
<comment type="caution">
    <text evidence="1">The sequence shown here is derived from an EMBL/GenBank/DDBJ whole genome shotgun (WGS) entry which is preliminary data.</text>
</comment>
<dbReference type="EMBL" id="CM042886">
    <property type="protein sequence ID" value="KAI4338403.1"/>
    <property type="molecule type" value="Genomic_DNA"/>
</dbReference>
<organism evidence="1 2">
    <name type="scientific">Melastoma candidum</name>
    <dbReference type="NCBI Taxonomy" id="119954"/>
    <lineage>
        <taxon>Eukaryota</taxon>
        <taxon>Viridiplantae</taxon>
        <taxon>Streptophyta</taxon>
        <taxon>Embryophyta</taxon>
        <taxon>Tracheophyta</taxon>
        <taxon>Spermatophyta</taxon>
        <taxon>Magnoliopsida</taxon>
        <taxon>eudicotyledons</taxon>
        <taxon>Gunneridae</taxon>
        <taxon>Pentapetalae</taxon>
        <taxon>rosids</taxon>
        <taxon>malvids</taxon>
        <taxon>Myrtales</taxon>
        <taxon>Melastomataceae</taxon>
        <taxon>Melastomatoideae</taxon>
        <taxon>Melastomateae</taxon>
        <taxon>Melastoma</taxon>
    </lineage>
</organism>
<gene>
    <name evidence="1" type="ORF">MLD38_023467</name>
</gene>
<protein>
    <submittedName>
        <fullName evidence="1">Uncharacterized protein</fullName>
    </submittedName>
</protein>
<sequence length="220" mass="24825">MAESKAAFVWLLAGLLSSMDLTLLSFIPNIMYLSFLVSSQVWNFSRNVSQKVALTNHRRYCRACDLSSISVLPPHCRPSNVPLRPQLLQIQSQQHSQHSFSQGFSSQQGICSQLSQSQNPLDDGLINDQHLTLPLMIDILRELKLLTIIFTAEVWFSERESTAMKNSSVPPMSHSKDGNHMPISAYSTNCMRKWGPAASSESRCQVSEDLEHKLDHWKLP</sequence>
<evidence type="ECO:0000313" key="2">
    <source>
        <dbReference type="Proteomes" id="UP001057402"/>
    </source>
</evidence>
<evidence type="ECO:0000313" key="1">
    <source>
        <dbReference type="EMBL" id="KAI4338403.1"/>
    </source>
</evidence>
<name>A0ACB9NQN4_9MYRT</name>
<accession>A0ACB9NQN4</accession>